<name>A0A448WQI7_9PLAT</name>
<sequence length="72" mass="8265">MHNFVLTSLVDSAYVVGREMWMCWPANYSELLSDLSPMACPHELCYKRISDLPCPTCQPPLWNVVSNRTAKF</sequence>
<keyword evidence="2" id="KW-1185">Reference proteome</keyword>
<dbReference type="AlphaFoldDB" id="A0A448WQI7"/>
<comment type="caution">
    <text evidence="1">The sequence shown here is derived from an EMBL/GenBank/DDBJ whole genome shotgun (WGS) entry which is preliminary data.</text>
</comment>
<organism evidence="1 2">
    <name type="scientific">Protopolystoma xenopodis</name>
    <dbReference type="NCBI Taxonomy" id="117903"/>
    <lineage>
        <taxon>Eukaryota</taxon>
        <taxon>Metazoa</taxon>
        <taxon>Spiralia</taxon>
        <taxon>Lophotrochozoa</taxon>
        <taxon>Platyhelminthes</taxon>
        <taxon>Monogenea</taxon>
        <taxon>Polyopisthocotylea</taxon>
        <taxon>Polystomatidea</taxon>
        <taxon>Polystomatidae</taxon>
        <taxon>Protopolystoma</taxon>
    </lineage>
</organism>
<evidence type="ECO:0000313" key="1">
    <source>
        <dbReference type="EMBL" id="VEL17643.1"/>
    </source>
</evidence>
<proteinExistence type="predicted"/>
<evidence type="ECO:0000313" key="2">
    <source>
        <dbReference type="Proteomes" id="UP000784294"/>
    </source>
</evidence>
<reference evidence="1" key="1">
    <citation type="submission" date="2018-11" db="EMBL/GenBank/DDBJ databases">
        <authorList>
            <consortium name="Pathogen Informatics"/>
        </authorList>
    </citation>
    <scope>NUCLEOTIDE SEQUENCE</scope>
</reference>
<accession>A0A448WQI7</accession>
<dbReference type="Proteomes" id="UP000784294">
    <property type="component" value="Unassembled WGS sequence"/>
</dbReference>
<gene>
    <name evidence="1" type="ORF">PXEA_LOCUS11083</name>
</gene>
<dbReference type="EMBL" id="CAAALY010033533">
    <property type="protein sequence ID" value="VEL17643.1"/>
    <property type="molecule type" value="Genomic_DNA"/>
</dbReference>
<protein>
    <submittedName>
        <fullName evidence="1">Uncharacterized protein</fullName>
    </submittedName>
</protein>